<dbReference type="PROSITE" id="PS50005">
    <property type="entry name" value="TPR"/>
    <property type="match status" value="1"/>
</dbReference>
<dbReference type="InterPro" id="IPR011990">
    <property type="entry name" value="TPR-like_helical_dom_sf"/>
</dbReference>
<feature type="compositionally biased region" description="Polar residues" evidence="4">
    <location>
        <begin position="817"/>
        <end position="832"/>
    </location>
</feature>
<dbReference type="EMBL" id="KV429082">
    <property type="protein sequence ID" value="KZT66935.1"/>
    <property type="molecule type" value="Genomic_DNA"/>
</dbReference>
<proteinExistence type="inferred from homology"/>
<dbReference type="InterPro" id="IPR019734">
    <property type="entry name" value="TPR_rpt"/>
</dbReference>
<dbReference type="Pfam" id="PF13181">
    <property type="entry name" value="TPR_8"/>
    <property type="match status" value="1"/>
</dbReference>
<feature type="compositionally biased region" description="Basic and acidic residues" evidence="4">
    <location>
        <begin position="869"/>
        <end position="901"/>
    </location>
</feature>
<dbReference type="PANTHER" id="PTHR23083:SF464">
    <property type="entry name" value="TETRATRICOPEPTIDE REPEAT DOMAIN 7, ISOFORM A"/>
    <property type="match status" value="1"/>
</dbReference>
<feature type="region of interest" description="Disordered" evidence="4">
    <location>
        <begin position="690"/>
        <end position="722"/>
    </location>
</feature>
<evidence type="ECO:0000256" key="1">
    <source>
        <dbReference type="ARBA" id="ARBA00002550"/>
    </source>
</evidence>
<accession>A0A165NG86</accession>
<dbReference type="OrthoDB" id="29013at2759"/>
<gene>
    <name evidence="5" type="ORF">DAEQUDRAFT_694928</name>
</gene>
<comment type="function">
    <text evidence="1">Involved in endocytosis.</text>
</comment>
<dbReference type="Gene3D" id="1.25.40.10">
    <property type="entry name" value="Tetratricopeptide repeat domain"/>
    <property type="match status" value="2"/>
</dbReference>
<feature type="repeat" description="TPR" evidence="3">
    <location>
        <begin position="1045"/>
        <end position="1078"/>
    </location>
</feature>
<evidence type="ECO:0000256" key="3">
    <source>
        <dbReference type="PROSITE-ProRule" id="PRU00339"/>
    </source>
</evidence>
<feature type="compositionally biased region" description="Pro residues" evidence="4">
    <location>
        <begin position="977"/>
        <end position="990"/>
    </location>
</feature>
<dbReference type="PANTHER" id="PTHR23083">
    <property type="entry name" value="TETRATRICOPEPTIDE REPEAT PROTEIN, TPR"/>
    <property type="match status" value="1"/>
</dbReference>
<feature type="region of interest" description="Disordered" evidence="4">
    <location>
        <begin position="817"/>
        <end position="836"/>
    </location>
</feature>
<feature type="region of interest" description="Disordered" evidence="4">
    <location>
        <begin position="851"/>
        <end position="901"/>
    </location>
</feature>
<dbReference type="AlphaFoldDB" id="A0A165NG86"/>
<evidence type="ECO:0000256" key="2">
    <source>
        <dbReference type="ARBA" id="ARBA00038251"/>
    </source>
</evidence>
<dbReference type="SMART" id="SM00028">
    <property type="entry name" value="TPR"/>
    <property type="match status" value="3"/>
</dbReference>
<feature type="region of interest" description="Disordered" evidence="4">
    <location>
        <begin position="155"/>
        <end position="174"/>
    </location>
</feature>
<dbReference type="SUPFAM" id="SSF48452">
    <property type="entry name" value="TPR-like"/>
    <property type="match status" value="2"/>
</dbReference>
<sequence length="1177" mass="128616">MSSPKGQHYWKQLREVLTAGRWGDPFPAKTPSGGPLSWPELLRKFNKHCPGHSHAAELALQTQSLSLLMSAKAAGVGLDGNAASAANQLALGEECMLHEERLEEAAAGYQALKGLETSNSDSIKLAVAYYAYALRRPSECLATLAEVQSLLSTDNCGPSSTTRNSTLTLPVPNGGPGGSVSSAWTGSDISAVSLASIAEVSDGSAWAATERIRSICLQGMSHESITPDDPQKALDAYLTALPLVSGAIADIPPYMSTQPASAPAGPTTVDTTSFGRYRELWRWVERLLRRAILLASRLCDVRKQGNEATSIWTLLDRYHSCSAHWPPMFRPVQRSTVAVLHLRAFVLRAYASPTQTTIPTSRAGVEKPHRWISAARSVIQEYRAILSVSTKFPKAGERNVQVEDLVDLSVAVWEADGAVGEYAGWVIDVLWWATRLTFNSYKVYRHMARLLYVSGDAELAKRTLRLYVQVVGKARETTLAQGDAGTVLGNVDMDTDHNWVETCVQGARMLCRLALAETDGRSARLEVKEAGTLIERAKERLDANDRELVGSVRLVEGIWQSVMAQIKQDPRTRQTRLSDSLALLQAAADSHSTPSVHHHLALAYSRPGPTLNLQKAISSARLAVEGEPSEIRHWHLLGLLLTATGDWRAAQGVFEIGAGVGEVDLAEEGSGAGDDTELDTANGVVVHDYATQSQVPRINGNGNADPLTNDDSPRQASPSASLPVTLLDRNAQSIPESATLLRPIGDRPPPSRNEAFEHALQLRMSQLTLAEYVEGPEGAGDRWVEVFYWFSERRELGIDDRRLSIDSRADTEVRSTVPSTEKTAIAPSSSGRKSLHLRASIDTEKIPMQDTPIPITVTPASPGIPPSSNDDHSTTEENIHERRSSSFDDPNRDMSRGKKVREAVKRNVHKGQAGITKNLKKIGHNVGKHGGGHPKRSNSAPDLHAVLGHSPYQASSIHLRQHYSIHTSQQDLSIADLPPPPLLPPPPPSQSPMSTLRTQGVRAARDRRLLSNLWLMSAATFRRLGKIEQARAAIQEAEVRDENNPAVWVQLGLYYMALSNRHRAMEAFQKALFIAPDDISATIHLCRLYLTPSSTQPQLSKATPERPSRDNIDLAVGLLSDLTRGAAWDVPEAWYFLAKQYGVQGRKDRERECLCFALTLSESRGLRDLGVAVGWCL</sequence>
<evidence type="ECO:0000256" key="4">
    <source>
        <dbReference type="SAM" id="MobiDB-lite"/>
    </source>
</evidence>
<feature type="compositionally biased region" description="Polar residues" evidence="4">
    <location>
        <begin position="155"/>
        <end position="168"/>
    </location>
</feature>
<dbReference type="InterPro" id="IPR051722">
    <property type="entry name" value="Endocytosis_PI4K-reg_protein"/>
</dbReference>
<feature type="region of interest" description="Disordered" evidence="4">
    <location>
        <begin position="968"/>
        <end position="995"/>
    </location>
</feature>
<dbReference type="STRING" id="1314783.A0A165NG86"/>
<keyword evidence="6" id="KW-1185">Reference proteome</keyword>
<comment type="similarity">
    <text evidence="2">Belongs to the YPP1 family.</text>
</comment>
<feature type="compositionally biased region" description="Polar residues" evidence="4">
    <location>
        <begin position="690"/>
        <end position="702"/>
    </location>
</feature>
<keyword evidence="3" id="KW-0802">TPR repeat</keyword>
<evidence type="ECO:0000313" key="5">
    <source>
        <dbReference type="EMBL" id="KZT66935.1"/>
    </source>
</evidence>
<reference evidence="5 6" key="1">
    <citation type="journal article" date="2016" name="Mol. Biol. Evol.">
        <title>Comparative Genomics of Early-Diverging Mushroom-Forming Fungi Provides Insights into the Origins of Lignocellulose Decay Capabilities.</title>
        <authorList>
            <person name="Nagy L.G."/>
            <person name="Riley R."/>
            <person name="Tritt A."/>
            <person name="Adam C."/>
            <person name="Daum C."/>
            <person name="Floudas D."/>
            <person name="Sun H."/>
            <person name="Yadav J.S."/>
            <person name="Pangilinan J."/>
            <person name="Larsson K.H."/>
            <person name="Matsuura K."/>
            <person name="Barry K."/>
            <person name="Labutti K."/>
            <person name="Kuo R."/>
            <person name="Ohm R.A."/>
            <person name="Bhattacharya S.S."/>
            <person name="Shirouzu T."/>
            <person name="Yoshinaga Y."/>
            <person name="Martin F.M."/>
            <person name="Grigoriev I.V."/>
            <person name="Hibbett D.S."/>
        </authorList>
    </citation>
    <scope>NUCLEOTIDE SEQUENCE [LARGE SCALE GENOMIC DNA]</scope>
    <source>
        <strain evidence="5 6">L-15889</strain>
    </source>
</reference>
<dbReference type="Proteomes" id="UP000076727">
    <property type="component" value="Unassembled WGS sequence"/>
</dbReference>
<name>A0A165NG86_9APHY</name>
<evidence type="ECO:0000313" key="6">
    <source>
        <dbReference type="Proteomes" id="UP000076727"/>
    </source>
</evidence>
<protein>
    <submittedName>
        <fullName evidence="5">TPR-like protein</fullName>
    </submittedName>
</protein>
<organism evidence="5 6">
    <name type="scientific">Daedalea quercina L-15889</name>
    <dbReference type="NCBI Taxonomy" id="1314783"/>
    <lineage>
        <taxon>Eukaryota</taxon>
        <taxon>Fungi</taxon>
        <taxon>Dikarya</taxon>
        <taxon>Basidiomycota</taxon>
        <taxon>Agaricomycotina</taxon>
        <taxon>Agaricomycetes</taxon>
        <taxon>Polyporales</taxon>
        <taxon>Fomitopsis</taxon>
    </lineage>
</organism>